<feature type="domain" description="Trs120/TRAPPC9 N-terminal" evidence="4">
    <location>
        <begin position="6"/>
        <end position="308"/>
    </location>
</feature>
<dbReference type="Proteomes" id="UP001172673">
    <property type="component" value="Unassembled WGS sequence"/>
</dbReference>
<dbReference type="Pfam" id="PF26251">
    <property type="entry name" value="TPR_TRAPPC9-Trs120"/>
    <property type="match status" value="1"/>
</dbReference>
<reference evidence="9" key="1">
    <citation type="submission" date="2022-10" db="EMBL/GenBank/DDBJ databases">
        <title>Culturing micro-colonial fungi from biological soil crusts in the Mojave desert and describing Neophaeococcomyces mojavensis, and introducing the new genera and species Taxawa tesnikishii.</title>
        <authorList>
            <person name="Kurbessoian T."/>
            <person name="Stajich J.E."/>
        </authorList>
    </citation>
    <scope>NUCLEOTIDE SEQUENCE</scope>
    <source>
        <strain evidence="9">TK_41</strain>
    </source>
</reference>
<organism evidence="9 10">
    <name type="scientific">Cladophialophora chaetospira</name>
    <dbReference type="NCBI Taxonomy" id="386627"/>
    <lineage>
        <taxon>Eukaryota</taxon>
        <taxon>Fungi</taxon>
        <taxon>Dikarya</taxon>
        <taxon>Ascomycota</taxon>
        <taxon>Pezizomycotina</taxon>
        <taxon>Eurotiomycetes</taxon>
        <taxon>Chaetothyriomycetidae</taxon>
        <taxon>Chaetothyriales</taxon>
        <taxon>Herpotrichiellaceae</taxon>
        <taxon>Cladophialophora</taxon>
    </lineage>
</organism>
<protein>
    <recommendedName>
        <fullName evidence="11">Hypercellular protein HypA</fullName>
    </recommendedName>
</protein>
<dbReference type="InterPro" id="IPR013935">
    <property type="entry name" value="Trs120_TRAPPC9"/>
</dbReference>
<feature type="region of interest" description="Disordered" evidence="3">
    <location>
        <begin position="191"/>
        <end position="239"/>
    </location>
</feature>
<dbReference type="InterPro" id="IPR058563">
    <property type="entry name" value="Trs120_TRAPPC9_N"/>
</dbReference>
<accession>A0AA38WYD7</accession>
<evidence type="ECO:0000313" key="9">
    <source>
        <dbReference type="EMBL" id="KAJ9603392.1"/>
    </source>
</evidence>
<feature type="domain" description="Trs120/TRAPPC9 TPR region" evidence="5">
    <location>
        <begin position="333"/>
        <end position="633"/>
    </location>
</feature>
<name>A0AA38WYD7_9EURO</name>
<evidence type="ECO:0000256" key="2">
    <source>
        <dbReference type="ARBA" id="ARBA00023034"/>
    </source>
</evidence>
<comment type="caution">
    <text evidence="9">The sequence shown here is derived from an EMBL/GenBank/DDBJ whole genome shotgun (WGS) entry which is preliminary data.</text>
</comment>
<evidence type="ECO:0000259" key="6">
    <source>
        <dbReference type="Pfam" id="PF26254"/>
    </source>
</evidence>
<dbReference type="PANTHER" id="PTHR21512:SF5">
    <property type="entry name" value="TRAFFICKING PROTEIN PARTICLE COMPLEX SUBUNIT 9"/>
    <property type="match status" value="1"/>
</dbReference>
<dbReference type="InterPro" id="IPR058564">
    <property type="entry name" value="TPR_TRAPPC9_Trs120"/>
</dbReference>
<evidence type="ECO:0000256" key="3">
    <source>
        <dbReference type="SAM" id="MobiDB-lite"/>
    </source>
</evidence>
<evidence type="ECO:0000259" key="5">
    <source>
        <dbReference type="Pfam" id="PF26251"/>
    </source>
</evidence>
<feature type="domain" description="Trs120/TRAPPC9 first Ig-like" evidence="6">
    <location>
        <begin position="647"/>
        <end position="839"/>
    </location>
</feature>
<evidence type="ECO:0000259" key="7">
    <source>
        <dbReference type="Pfam" id="PF26282"/>
    </source>
</evidence>
<dbReference type="Pfam" id="PF26280">
    <property type="entry name" value="Ig_TRAPPC9-Trs120_2nd"/>
    <property type="match status" value="1"/>
</dbReference>
<dbReference type="EMBL" id="JAPDRK010000022">
    <property type="protein sequence ID" value="KAJ9603392.1"/>
    <property type="molecule type" value="Genomic_DNA"/>
</dbReference>
<gene>
    <name evidence="9" type="ORF">H2200_012170</name>
</gene>
<comment type="subcellular location">
    <subcellularLocation>
        <location evidence="1">Golgi apparatus</location>
    </subcellularLocation>
</comment>
<evidence type="ECO:0000256" key="1">
    <source>
        <dbReference type="ARBA" id="ARBA00004555"/>
    </source>
</evidence>
<feature type="compositionally biased region" description="Low complexity" evidence="3">
    <location>
        <begin position="205"/>
        <end position="228"/>
    </location>
</feature>
<dbReference type="Pfam" id="PF26282">
    <property type="entry name" value="Ig_TRAPPC9-Trs120_3rd"/>
    <property type="match status" value="1"/>
</dbReference>
<dbReference type="InterPro" id="IPR058568">
    <property type="entry name" value="Ig_TRAPPC9_Trs120_4th"/>
</dbReference>
<keyword evidence="2" id="KW-0333">Golgi apparatus</keyword>
<keyword evidence="10" id="KW-1185">Reference proteome</keyword>
<dbReference type="InterPro" id="IPR058565">
    <property type="entry name" value="Ig_TRAPPC9_Trs120_1st"/>
</dbReference>
<dbReference type="Pfam" id="PF26283">
    <property type="entry name" value="Ig_TRAPPC9-Trs120_4th"/>
    <property type="match status" value="1"/>
</dbReference>
<evidence type="ECO:0000259" key="8">
    <source>
        <dbReference type="Pfam" id="PF26283"/>
    </source>
</evidence>
<feature type="compositionally biased region" description="Polar residues" evidence="3">
    <location>
        <begin position="229"/>
        <end position="239"/>
    </location>
</feature>
<feature type="domain" description="Trs120/TRAPPC9 fourth Ig-like" evidence="8">
    <location>
        <begin position="1203"/>
        <end position="1345"/>
    </location>
</feature>
<proteinExistence type="predicted"/>
<dbReference type="GO" id="GO:0005802">
    <property type="term" value="C:trans-Golgi network"/>
    <property type="evidence" value="ECO:0007669"/>
    <property type="project" value="TreeGrafter"/>
</dbReference>
<evidence type="ECO:0000259" key="4">
    <source>
        <dbReference type="Pfam" id="PF08626"/>
    </source>
</evidence>
<feature type="domain" description="Trs120/TRAPPC9 third Ig-like" evidence="7">
    <location>
        <begin position="993"/>
        <end position="1186"/>
    </location>
</feature>
<dbReference type="PANTHER" id="PTHR21512">
    <property type="entry name" value="TRAFFICKING PROTEIN PARTICLE COMPLEX SUBUNIT 9"/>
    <property type="match status" value="1"/>
</dbReference>
<dbReference type="Pfam" id="PF08626">
    <property type="entry name" value="TRAPPC9-Trs120"/>
    <property type="match status" value="1"/>
</dbReference>
<evidence type="ECO:0008006" key="11">
    <source>
        <dbReference type="Google" id="ProtNLM"/>
    </source>
</evidence>
<dbReference type="InterPro" id="IPR058567">
    <property type="entry name" value="Ig_TRAPPC9_Trs120_3rd"/>
</dbReference>
<dbReference type="Pfam" id="PF26254">
    <property type="entry name" value="Ig_TRAPPC9-Trs120_1st"/>
    <property type="match status" value="1"/>
</dbReference>
<sequence length="1347" mass="147720">MGYNPFLPIAGAKVNVLCIPAGPITPDRFQKFIKALQSAARVERKAVDSTPSSGCIFFDISATQDKWRPHLFPFETNSRCQVLLGIIDGERIGKTPVTDSNGSDAPQNDVVPDTVEAIKAAFEEQRLAEPGLAVRRLIYCASSSSTSLGPDLISMPNADGSDDAREVMTTISRLLVESLTAVVSELKDQPISMVPGSSAQPVRRTGTTPVPSSGSSTPVSTKPTSPMPNSNGTNTQSETSRGRYNIIQGMFRAQCGSWTNAIDSLAEGASMAQNGQDHLWHAKALEYLLICMILLSWSDMSFTVPQVCRSLPNRSGAFQAEVTPRSGDSLKVLAQLLPPMVETILELYARVANLDLGGSLQDVLRESRVRLVNLLVFVKRAGGVLTNQGLEQIVTGVEEVSQTSVLTKEEPVAISKAGLANILIETLQEAQSSRSMLHHTGLMVAVATSLSVLGLQRKHAFYIKQLMQQFVPRLIEARKVGASEAGVHPAAGLPPVSPALQGIIPEMVIGTRTMLSLAAGTYGVPLPPIPQPHQRTTADLTSVHDRLRTWAIERDSGDAVLKLEMLRTCVSVCEALPDVPAGLHFSSNILRGAKRVVTMPRYSVKDAPLISVEEQARLLDSMQRAVSAAPRLGADSCRAEYWDDFLVRDVQVFERDPFSKLIAHKPSDLAIRGSALVDTVRDPFIYNPFSKDKSITAAPVLVAGELASFAVLLQNPLEVEIEIEEIRLLSEGCAFTPSVHSIVLGPLSSQLFTLSGTPVERGDLEIIGCRARIHNCYEQDFLTFRDDWRPPITLKQRAVGRSRLKKEKVVDGEGDETAPVADFTLNPPATTPLKLKVISAQPRLDITSSSLRDPAIMLLEGEKRLFDVTLLNHSNTMPADLVLITTEDTVSERLKEALVNQDLTPAEKYELQNQLALQPAVDIQDKHRVDSKKVLDPGAGIAYTVAVFGRPGLVSAMIQADFAFLGTPSAEVKETFYTRQTHFPVSITVNGSVEMPRCNILPIHSDFSWTTTDLSNMQPEQNGNITRSGTEMTKLLQWLKIQPNSNQYCMLSVDLRNVWPQPLTVELQARKSNGQSADDQTWDDAYQIMDTLQPGHVSRVILLVPRIFIQDAHAPIPSLETQKQFVVTASKLSAEAEAASRESFWYREELLRCVRGTWREESSGRTGEIDLRKGIRLSPRMVDVLKIDHVEIDYAIEPHESSEHEKSDTTGAVQQIGRSHFIVRTETFATLFVTLHNHTQETLRLILRLQPALRHQPHNIALDLSKRFAWTGVLQRAVYPAVEPGGVFVAKLGVIPLVDGEYEINASVEEMAAHRTQSGSKNPGVAGPGAERRIWHARSPCLIDATS</sequence>
<evidence type="ECO:0000313" key="10">
    <source>
        <dbReference type="Proteomes" id="UP001172673"/>
    </source>
</evidence>